<evidence type="ECO:0000313" key="2">
    <source>
        <dbReference type="EMBL" id="MFC3513324.1"/>
    </source>
</evidence>
<evidence type="ECO:0000313" key="3">
    <source>
        <dbReference type="Proteomes" id="UP001595764"/>
    </source>
</evidence>
<dbReference type="RefSeq" id="WP_377875357.1">
    <property type="nucleotide sequence ID" value="NZ_JBHMAY010000079.1"/>
</dbReference>
<reference evidence="3" key="1">
    <citation type="journal article" date="2019" name="Int. J. Syst. Evol. Microbiol.">
        <title>The Global Catalogue of Microorganisms (GCM) 10K type strain sequencing project: providing services to taxonomists for standard genome sequencing and annotation.</title>
        <authorList>
            <consortium name="The Broad Institute Genomics Platform"/>
            <consortium name="The Broad Institute Genome Sequencing Center for Infectious Disease"/>
            <person name="Wu L."/>
            <person name="Ma J."/>
        </authorList>
    </citation>
    <scope>NUCLEOTIDE SEQUENCE [LARGE SCALE GENOMIC DNA]</scope>
    <source>
        <strain evidence="3">CGMCC 4.7682</strain>
    </source>
</reference>
<dbReference type="Proteomes" id="UP001595764">
    <property type="component" value="Unassembled WGS sequence"/>
</dbReference>
<accession>A0ABV7QN47</accession>
<keyword evidence="1" id="KW-0472">Membrane</keyword>
<name>A0ABV7QN47_9PSEU</name>
<proteinExistence type="predicted"/>
<dbReference type="EMBL" id="JBHRWI010000028">
    <property type="protein sequence ID" value="MFC3513324.1"/>
    <property type="molecule type" value="Genomic_DNA"/>
</dbReference>
<evidence type="ECO:0000256" key="1">
    <source>
        <dbReference type="SAM" id="Phobius"/>
    </source>
</evidence>
<organism evidence="2 3">
    <name type="scientific">Amycolatopsis halotolerans</name>
    <dbReference type="NCBI Taxonomy" id="330083"/>
    <lineage>
        <taxon>Bacteria</taxon>
        <taxon>Bacillati</taxon>
        <taxon>Actinomycetota</taxon>
        <taxon>Actinomycetes</taxon>
        <taxon>Pseudonocardiales</taxon>
        <taxon>Pseudonocardiaceae</taxon>
        <taxon>Amycolatopsis</taxon>
    </lineage>
</organism>
<sequence length="73" mass="7824">MPTLLIILLVLGAGLFVGGLLDRASQTHARFNSYRQRTATGLVTWVRSAVAAVFGVAGLLLFLYVVVTFSSAR</sequence>
<feature type="transmembrane region" description="Helical" evidence="1">
    <location>
        <begin position="45"/>
        <end position="67"/>
    </location>
</feature>
<keyword evidence="3" id="KW-1185">Reference proteome</keyword>
<protein>
    <submittedName>
        <fullName evidence="2">Uncharacterized protein</fullName>
    </submittedName>
</protein>
<comment type="caution">
    <text evidence="2">The sequence shown here is derived from an EMBL/GenBank/DDBJ whole genome shotgun (WGS) entry which is preliminary data.</text>
</comment>
<keyword evidence="1" id="KW-1133">Transmembrane helix</keyword>
<keyword evidence="1" id="KW-0812">Transmembrane</keyword>
<gene>
    <name evidence="2" type="ORF">ACFORO_24355</name>
</gene>